<dbReference type="GO" id="GO:0000976">
    <property type="term" value="F:transcription cis-regulatory region binding"/>
    <property type="evidence" value="ECO:0007669"/>
    <property type="project" value="TreeGrafter"/>
</dbReference>
<organism evidence="5">
    <name type="scientific">freshwater metagenome</name>
    <dbReference type="NCBI Taxonomy" id="449393"/>
    <lineage>
        <taxon>unclassified sequences</taxon>
        <taxon>metagenomes</taxon>
        <taxon>ecological metagenomes</taxon>
    </lineage>
</organism>
<sequence length="323" mass="35882">MSKDATLNQVAAYAGVSIATASRCFSHPEVVKKETVEKILAAALALNYKAPRVLERDRSVLRIAVFTSMYSHQGDLERLRGIINALRAVPHELLLFDVSENPASIEHVKKLAVTKRIDGIVIVAADIPDDVADYLYRFNIPAVLIDSDDDRFTRVMSSDSTGGIAVAQYFNARTEQRILFVGDRSQKSQRSTALRLKSFRDALDRTKNSITAELQVDVTLSDYVSKIQDELLRNPQPNAVFAASDELALDVIKLCANLGLKIPEQISLISYGDTDVAAKMEITAVRRHFEASGRRAIELLRSNSEELKRQELSPELVIRNTAL</sequence>
<evidence type="ECO:0000256" key="2">
    <source>
        <dbReference type="ARBA" id="ARBA00023125"/>
    </source>
</evidence>
<keyword evidence="2" id="KW-0238">DNA-binding</keyword>
<dbReference type="EMBL" id="CAFBMY010000006">
    <property type="protein sequence ID" value="CAB4916010.1"/>
    <property type="molecule type" value="Genomic_DNA"/>
</dbReference>
<dbReference type="GO" id="GO:0003700">
    <property type="term" value="F:DNA-binding transcription factor activity"/>
    <property type="evidence" value="ECO:0007669"/>
    <property type="project" value="TreeGrafter"/>
</dbReference>
<reference evidence="5" key="1">
    <citation type="submission" date="2020-05" db="EMBL/GenBank/DDBJ databases">
        <authorList>
            <person name="Chiriac C."/>
            <person name="Salcher M."/>
            <person name="Ghai R."/>
            <person name="Kavagutti S V."/>
        </authorList>
    </citation>
    <scope>NUCLEOTIDE SEQUENCE</scope>
</reference>
<evidence type="ECO:0000313" key="5">
    <source>
        <dbReference type="EMBL" id="CAB4916010.1"/>
    </source>
</evidence>
<keyword evidence="3" id="KW-0804">Transcription</keyword>
<dbReference type="PROSITE" id="PS50932">
    <property type="entry name" value="HTH_LACI_2"/>
    <property type="match status" value="1"/>
</dbReference>
<evidence type="ECO:0000259" key="4">
    <source>
        <dbReference type="PROSITE" id="PS50932"/>
    </source>
</evidence>
<dbReference type="Gene3D" id="1.10.260.40">
    <property type="entry name" value="lambda repressor-like DNA-binding domains"/>
    <property type="match status" value="1"/>
</dbReference>
<evidence type="ECO:0000256" key="1">
    <source>
        <dbReference type="ARBA" id="ARBA00023015"/>
    </source>
</evidence>
<feature type="domain" description="HTH lacI-type" evidence="4">
    <location>
        <begin position="5"/>
        <end position="59"/>
    </location>
</feature>
<name>A0A6J7HIE7_9ZZZZ</name>
<dbReference type="PANTHER" id="PTHR30146:SF109">
    <property type="entry name" value="HTH-TYPE TRANSCRIPTIONAL REGULATOR GALS"/>
    <property type="match status" value="1"/>
</dbReference>
<keyword evidence="1" id="KW-0805">Transcription regulation</keyword>
<dbReference type="SMART" id="SM00354">
    <property type="entry name" value="HTH_LACI"/>
    <property type="match status" value="1"/>
</dbReference>
<dbReference type="CDD" id="cd06267">
    <property type="entry name" value="PBP1_LacI_sugar_binding-like"/>
    <property type="match status" value="1"/>
</dbReference>
<dbReference type="SUPFAM" id="SSF47413">
    <property type="entry name" value="lambda repressor-like DNA-binding domains"/>
    <property type="match status" value="1"/>
</dbReference>
<dbReference type="InterPro" id="IPR028082">
    <property type="entry name" value="Peripla_BP_I"/>
</dbReference>
<proteinExistence type="predicted"/>
<dbReference type="PANTHER" id="PTHR30146">
    <property type="entry name" value="LACI-RELATED TRANSCRIPTIONAL REPRESSOR"/>
    <property type="match status" value="1"/>
</dbReference>
<dbReference type="InterPro" id="IPR046335">
    <property type="entry name" value="LacI/GalR-like_sensor"/>
</dbReference>
<dbReference type="CDD" id="cd01392">
    <property type="entry name" value="HTH_LacI"/>
    <property type="match status" value="1"/>
</dbReference>
<protein>
    <submittedName>
        <fullName evidence="5">Unannotated protein</fullName>
    </submittedName>
</protein>
<dbReference type="InterPro" id="IPR010982">
    <property type="entry name" value="Lambda_DNA-bd_dom_sf"/>
</dbReference>
<dbReference type="Pfam" id="PF00356">
    <property type="entry name" value="LacI"/>
    <property type="match status" value="1"/>
</dbReference>
<accession>A0A6J7HIE7</accession>
<dbReference type="Gene3D" id="3.40.50.2300">
    <property type="match status" value="2"/>
</dbReference>
<dbReference type="SUPFAM" id="SSF53822">
    <property type="entry name" value="Periplasmic binding protein-like I"/>
    <property type="match status" value="1"/>
</dbReference>
<dbReference type="AlphaFoldDB" id="A0A6J7HIE7"/>
<dbReference type="Pfam" id="PF13377">
    <property type="entry name" value="Peripla_BP_3"/>
    <property type="match status" value="1"/>
</dbReference>
<evidence type="ECO:0000256" key="3">
    <source>
        <dbReference type="ARBA" id="ARBA00023163"/>
    </source>
</evidence>
<dbReference type="InterPro" id="IPR000843">
    <property type="entry name" value="HTH_LacI"/>
</dbReference>
<gene>
    <name evidence="5" type="ORF">UFOPK3707_00094</name>
</gene>